<evidence type="ECO:0000256" key="2">
    <source>
        <dbReference type="ARBA" id="ARBA00022679"/>
    </source>
</evidence>
<dbReference type="EMBL" id="DS113184">
    <property type="protein sequence ID" value="EAY22441.1"/>
    <property type="molecule type" value="Genomic_DNA"/>
</dbReference>
<keyword evidence="3" id="KW-0677">Repeat</keyword>
<dbReference type="InterPro" id="IPR024688">
    <property type="entry name" value="Mac_dom"/>
</dbReference>
<dbReference type="SMR" id="A2DBB1"/>
<dbReference type="KEGG" id="tva:5467996"/>
<dbReference type="OrthoDB" id="25818at2759"/>
<evidence type="ECO:0000313" key="7">
    <source>
        <dbReference type="Proteomes" id="UP000001542"/>
    </source>
</evidence>
<reference evidence="6" key="1">
    <citation type="submission" date="2006-10" db="EMBL/GenBank/DDBJ databases">
        <authorList>
            <person name="Amadeo P."/>
            <person name="Zhao Q."/>
            <person name="Wortman J."/>
            <person name="Fraser-Liggett C."/>
            <person name="Carlton J."/>
        </authorList>
    </citation>
    <scope>NUCLEOTIDE SEQUENCE</scope>
    <source>
        <strain evidence="6">G3</strain>
    </source>
</reference>
<dbReference type="PANTHER" id="PTHR43017:SF1">
    <property type="entry name" value="ACETYLTRANSFERASE YJL218W-RELATED"/>
    <property type="match status" value="1"/>
</dbReference>
<dbReference type="Proteomes" id="UP000001542">
    <property type="component" value="Unassembled WGS sequence"/>
</dbReference>
<dbReference type="STRING" id="5722.A2DBB1"/>
<dbReference type="VEuPathDB" id="TrichDB:TVAG_379200"/>
<dbReference type="SMART" id="SM01266">
    <property type="entry name" value="Mac"/>
    <property type="match status" value="1"/>
</dbReference>
<dbReference type="CDD" id="cd03357">
    <property type="entry name" value="LbH_MAT_GAT"/>
    <property type="match status" value="1"/>
</dbReference>
<dbReference type="AlphaFoldDB" id="A2DBB1"/>
<evidence type="ECO:0000256" key="4">
    <source>
        <dbReference type="ARBA" id="ARBA00023315"/>
    </source>
</evidence>
<comment type="similarity">
    <text evidence="1">Belongs to the transferase hexapeptide repeat family.</text>
</comment>
<feature type="domain" description="Maltose/galactoside acetyltransferase" evidence="5">
    <location>
        <begin position="18"/>
        <end position="72"/>
    </location>
</feature>
<dbReference type="RefSeq" id="XP_001583427.1">
    <property type="nucleotide sequence ID" value="XM_001583377.1"/>
</dbReference>
<dbReference type="OMA" id="KVAQFNI"/>
<dbReference type="SUPFAM" id="SSF51161">
    <property type="entry name" value="Trimeric LpxA-like enzymes"/>
    <property type="match status" value="1"/>
</dbReference>
<keyword evidence="2" id="KW-0808">Transferase</keyword>
<dbReference type="Pfam" id="PF12464">
    <property type="entry name" value="Mac"/>
    <property type="match status" value="1"/>
</dbReference>
<evidence type="ECO:0000313" key="6">
    <source>
        <dbReference type="EMBL" id="EAY22441.1"/>
    </source>
</evidence>
<dbReference type="InParanoid" id="A2DBB1"/>
<dbReference type="InterPro" id="IPR001451">
    <property type="entry name" value="Hexapep"/>
</dbReference>
<dbReference type="Pfam" id="PF00132">
    <property type="entry name" value="Hexapep"/>
    <property type="match status" value="1"/>
</dbReference>
<evidence type="ECO:0000256" key="1">
    <source>
        <dbReference type="ARBA" id="ARBA00007274"/>
    </source>
</evidence>
<name>A2DBB1_TRIV3</name>
<keyword evidence="4" id="KW-0012">Acyltransferase</keyword>
<sequence length="201" mass="22230">MITGISKVFSTVKRGTQKPLMLAGKFYNHSDPELVNEREISKMICNEYNKTQVDEVDKRRNLLKILFKEDTDVYINPPFFCDYGSNIKFGKECYYNYNCTILDVNKVEFGDGVLVAPNVSFYSATHPIDPKLRKEGKEYGLPIKIGNNVWIGGSSVICPGVSIGDNSVIGAGSVVVKDIPANSVAVGNPARVIKKLEVSNE</sequence>
<dbReference type="VEuPathDB" id="TrichDB:TVAGG3_0508430"/>
<dbReference type="InterPro" id="IPR018357">
    <property type="entry name" value="Hexapep_transf_CS"/>
</dbReference>
<dbReference type="InterPro" id="IPR039369">
    <property type="entry name" value="LacA-like"/>
</dbReference>
<dbReference type="PANTHER" id="PTHR43017">
    <property type="entry name" value="GALACTOSIDE O-ACETYLTRANSFERASE"/>
    <property type="match status" value="1"/>
</dbReference>
<reference evidence="6" key="2">
    <citation type="journal article" date="2007" name="Science">
        <title>Draft genome sequence of the sexually transmitted pathogen Trichomonas vaginalis.</title>
        <authorList>
            <person name="Carlton J.M."/>
            <person name="Hirt R.P."/>
            <person name="Silva J.C."/>
            <person name="Delcher A.L."/>
            <person name="Schatz M."/>
            <person name="Zhao Q."/>
            <person name="Wortman J.R."/>
            <person name="Bidwell S.L."/>
            <person name="Alsmark U.C.M."/>
            <person name="Besteiro S."/>
            <person name="Sicheritz-Ponten T."/>
            <person name="Noel C.J."/>
            <person name="Dacks J.B."/>
            <person name="Foster P.G."/>
            <person name="Simillion C."/>
            <person name="Van de Peer Y."/>
            <person name="Miranda-Saavedra D."/>
            <person name="Barton G.J."/>
            <person name="Westrop G.D."/>
            <person name="Mueller S."/>
            <person name="Dessi D."/>
            <person name="Fiori P.L."/>
            <person name="Ren Q."/>
            <person name="Paulsen I."/>
            <person name="Zhang H."/>
            <person name="Bastida-Corcuera F.D."/>
            <person name="Simoes-Barbosa A."/>
            <person name="Brown M.T."/>
            <person name="Hayes R.D."/>
            <person name="Mukherjee M."/>
            <person name="Okumura C.Y."/>
            <person name="Schneider R."/>
            <person name="Smith A.J."/>
            <person name="Vanacova S."/>
            <person name="Villalvazo M."/>
            <person name="Haas B.J."/>
            <person name="Pertea M."/>
            <person name="Feldblyum T.V."/>
            <person name="Utterback T.R."/>
            <person name="Shu C.L."/>
            <person name="Osoegawa K."/>
            <person name="de Jong P.J."/>
            <person name="Hrdy I."/>
            <person name="Horvathova L."/>
            <person name="Zubacova Z."/>
            <person name="Dolezal P."/>
            <person name="Malik S.B."/>
            <person name="Logsdon J.M. Jr."/>
            <person name="Henze K."/>
            <person name="Gupta A."/>
            <person name="Wang C.C."/>
            <person name="Dunne R.L."/>
            <person name="Upcroft J.A."/>
            <person name="Upcroft P."/>
            <person name="White O."/>
            <person name="Salzberg S.L."/>
            <person name="Tang P."/>
            <person name="Chiu C.-H."/>
            <person name="Lee Y.-S."/>
            <person name="Embley T.M."/>
            <person name="Coombs G.H."/>
            <person name="Mottram J.C."/>
            <person name="Tachezy J."/>
            <person name="Fraser-Liggett C.M."/>
            <person name="Johnson P.J."/>
        </authorList>
    </citation>
    <scope>NUCLEOTIDE SEQUENCE [LARGE SCALE GENOMIC DNA]</scope>
    <source>
        <strain evidence="6">G3</strain>
    </source>
</reference>
<dbReference type="PROSITE" id="PS00101">
    <property type="entry name" value="HEXAPEP_TRANSFERASES"/>
    <property type="match status" value="1"/>
</dbReference>
<organism evidence="6 7">
    <name type="scientific">Trichomonas vaginalis (strain ATCC PRA-98 / G3)</name>
    <dbReference type="NCBI Taxonomy" id="412133"/>
    <lineage>
        <taxon>Eukaryota</taxon>
        <taxon>Metamonada</taxon>
        <taxon>Parabasalia</taxon>
        <taxon>Trichomonadida</taxon>
        <taxon>Trichomonadidae</taxon>
        <taxon>Trichomonas</taxon>
    </lineage>
</organism>
<dbReference type="FunFam" id="2.160.10.10:FF:000008">
    <property type="entry name" value="Maltose O-acetyltransferase"/>
    <property type="match status" value="1"/>
</dbReference>
<dbReference type="GO" id="GO:0016407">
    <property type="term" value="F:acetyltransferase activity"/>
    <property type="evidence" value="ECO:0007669"/>
    <property type="project" value="InterPro"/>
</dbReference>
<dbReference type="eggNOG" id="KOG4750">
    <property type="taxonomic scope" value="Eukaryota"/>
</dbReference>
<dbReference type="GO" id="GO:0008374">
    <property type="term" value="F:O-acyltransferase activity"/>
    <property type="evidence" value="ECO:0000318"/>
    <property type="project" value="GO_Central"/>
</dbReference>
<proteinExistence type="inferred from homology"/>
<protein>
    <submittedName>
        <fullName evidence="6">Thiogalactoside transacetylase, putative</fullName>
    </submittedName>
</protein>
<gene>
    <name evidence="6" type="ORF">TVAG_379200</name>
</gene>
<keyword evidence="7" id="KW-1185">Reference proteome</keyword>
<accession>A2DBB1</accession>
<evidence type="ECO:0000256" key="3">
    <source>
        <dbReference type="ARBA" id="ARBA00022737"/>
    </source>
</evidence>
<evidence type="ECO:0000259" key="5">
    <source>
        <dbReference type="SMART" id="SM01266"/>
    </source>
</evidence>
<dbReference type="FunCoup" id="A2DBB1">
    <property type="interactions" value="4"/>
</dbReference>
<dbReference type="InterPro" id="IPR011004">
    <property type="entry name" value="Trimer_LpxA-like_sf"/>
</dbReference>
<dbReference type="Gene3D" id="2.160.10.10">
    <property type="entry name" value="Hexapeptide repeat proteins"/>
    <property type="match status" value="1"/>
</dbReference>